<dbReference type="GO" id="GO:0016747">
    <property type="term" value="F:acyltransferase activity, transferring groups other than amino-acyl groups"/>
    <property type="evidence" value="ECO:0007669"/>
    <property type="project" value="InterPro"/>
</dbReference>
<dbReference type="Gene3D" id="3.40.630.30">
    <property type="match status" value="1"/>
</dbReference>
<organism evidence="2 3">
    <name type="scientific">Pontibacter lucknowensis</name>
    <dbReference type="NCBI Taxonomy" id="1077936"/>
    <lineage>
        <taxon>Bacteria</taxon>
        <taxon>Pseudomonadati</taxon>
        <taxon>Bacteroidota</taxon>
        <taxon>Cytophagia</taxon>
        <taxon>Cytophagales</taxon>
        <taxon>Hymenobacteraceae</taxon>
        <taxon>Pontibacter</taxon>
    </lineage>
</organism>
<dbReference type="OrthoDB" id="848154at2"/>
<dbReference type="InterPro" id="IPR016181">
    <property type="entry name" value="Acyl_CoA_acyltransferase"/>
</dbReference>
<dbReference type="AlphaFoldDB" id="A0A1N6XGD8"/>
<dbReference type="EMBL" id="FTNM01000002">
    <property type="protein sequence ID" value="SIR01319.1"/>
    <property type="molecule type" value="Genomic_DNA"/>
</dbReference>
<protein>
    <recommendedName>
        <fullName evidence="1">N-acetyltransferase domain-containing protein</fullName>
    </recommendedName>
</protein>
<evidence type="ECO:0000313" key="2">
    <source>
        <dbReference type="EMBL" id="SIR01319.1"/>
    </source>
</evidence>
<keyword evidence="3" id="KW-1185">Reference proteome</keyword>
<name>A0A1N6XGD8_9BACT</name>
<proteinExistence type="predicted"/>
<accession>A0A1N6XGD8</accession>
<gene>
    <name evidence="2" type="ORF">SAMN05421545_2123</name>
</gene>
<dbReference type="Proteomes" id="UP000185924">
    <property type="component" value="Unassembled WGS sequence"/>
</dbReference>
<dbReference type="RefSeq" id="WP_007659253.1">
    <property type="nucleotide sequence ID" value="NZ_FTNM01000002.1"/>
</dbReference>
<reference evidence="3" key="1">
    <citation type="submission" date="2017-01" db="EMBL/GenBank/DDBJ databases">
        <authorList>
            <person name="Varghese N."/>
            <person name="Submissions S."/>
        </authorList>
    </citation>
    <scope>NUCLEOTIDE SEQUENCE [LARGE SCALE GENOMIC DNA]</scope>
    <source>
        <strain evidence="3">DM9</strain>
    </source>
</reference>
<dbReference type="InterPro" id="IPR000182">
    <property type="entry name" value="GNAT_dom"/>
</dbReference>
<feature type="domain" description="N-acetyltransferase" evidence="1">
    <location>
        <begin position="9"/>
        <end position="205"/>
    </location>
</feature>
<sequence>MIARKKAKFRIVPYGPEHEQALLEIERMSPQGFMVKLEVMRDHFLSRAELFEDYAAFVALGPEEKVLAGGIGAQTPMCINGKLHQTGFGFDVLVDPSVRNMGIGRDLATCVRKRYFDPKGLKRQFTTLRAGNLTMLHLLSKSYRNTFLYEFLYLTFPTARTLRVENAAIGDTLFKTSLFTEESKLSDYYEVNESGMGLWHTHKLYQLKVKSVNPVLSGGLWLGNRFIRTNKYVPLVGSLLKTTTIYNLTQDNINTLPEVSLELYQRGINYMQICCQPNDAVYHALQKSALNAFSHYVVSSMELKADEPLSLDVRCL</sequence>
<evidence type="ECO:0000259" key="1">
    <source>
        <dbReference type="PROSITE" id="PS51186"/>
    </source>
</evidence>
<dbReference type="SUPFAM" id="SSF55729">
    <property type="entry name" value="Acyl-CoA N-acyltransferases (Nat)"/>
    <property type="match status" value="1"/>
</dbReference>
<dbReference type="Pfam" id="PF00583">
    <property type="entry name" value="Acetyltransf_1"/>
    <property type="match status" value="1"/>
</dbReference>
<dbReference type="PROSITE" id="PS51186">
    <property type="entry name" value="GNAT"/>
    <property type="match status" value="1"/>
</dbReference>
<evidence type="ECO:0000313" key="3">
    <source>
        <dbReference type="Proteomes" id="UP000185924"/>
    </source>
</evidence>